<evidence type="ECO:0000256" key="2">
    <source>
        <dbReference type="ARBA" id="ARBA00006843"/>
    </source>
</evidence>
<comment type="subcellular location">
    <subcellularLocation>
        <location evidence="1">Membrane</location>
    </subcellularLocation>
</comment>
<dbReference type="PANTHER" id="PTHR13999">
    <property type="entry name" value="INTERFERON INDUCIBLE TRANSMEMBRANE PROTEIN"/>
    <property type="match status" value="1"/>
</dbReference>
<reference evidence="7" key="1">
    <citation type="submission" date="2025-08" db="UniProtKB">
        <authorList>
            <consortium name="Ensembl"/>
        </authorList>
    </citation>
    <scope>IDENTIFICATION</scope>
</reference>
<dbReference type="Pfam" id="PF04505">
    <property type="entry name" value="CD225"/>
    <property type="match status" value="1"/>
</dbReference>
<evidence type="ECO:0000256" key="5">
    <source>
        <dbReference type="ARBA" id="ARBA00023136"/>
    </source>
</evidence>
<name>A0A3B3UDI9_9TELE</name>
<dbReference type="AlphaFoldDB" id="A0A3B3UDI9"/>
<dbReference type="GO" id="GO:0005886">
    <property type="term" value="C:plasma membrane"/>
    <property type="evidence" value="ECO:0007669"/>
    <property type="project" value="TreeGrafter"/>
</dbReference>
<organism evidence="7 8">
    <name type="scientific">Poecilia latipinna</name>
    <name type="common">sailfin molly</name>
    <dbReference type="NCBI Taxonomy" id="48699"/>
    <lineage>
        <taxon>Eukaryota</taxon>
        <taxon>Metazoa</taxon>
        <taxon>Chordata</taxon>
        <taxon>Craniata</taxon>
        <taxon>Vertebrata</taxon>
        <taxon>Euteleostomi</taxon>
        <taxon>Actinopterygii</taxon>
        <taxon>Neopterygii</taxon>
        <taxon>Teleostei</taxon>
        <taxon>Neoteleostei</taxon>
        <taxon>Acanthomorphata</taxon>
        <taxon>Ovalentaria</taxon>
        <taxon>Atherinomorphae</taxon>
        <taxon>Cyprinodontiformes</taxon>
        <taxon>Poeciliidae</taxon>
        <taxon>Poeciliinae</taxon>
        <taxon>Poecilia</taxon>
    </lineage>
</organism>
<feature type="transmembrane region" description="Helical" evidence="6">
    <location>
        <begin position="94"/>
        <end position="117"/>
    </location>
</feature>
<evidence type="ECO:0000256" key="6">
    <source>
        <dbReference type="SAM" id="Phobius"/>
    </source>
</evidence>
<dbReference type="Ensembl" id="ENSPLAT00000017822.1">
    <property type="protein sequence ID" value="ENSPLAP00000010657.1"/>
    <property type="gene ID" value="ENSPLAG00000013690.1"/>
</dbReference>
<evidence type="ECO:0000256" key="1">
    <source>
        <dbReference type="ARBA" id="ARBA00004370"/>
    </source>
</evidence>
<dbReference type="PANTHER" id="PTHR13999:SF4">
    <property type="entry name" value="INTERFERON-INDUCED TRANSMEMBRANE PROTEIN 3"/>
    <property type="match status" value="1"/>
</dbReference>
<keyword evidence="5 6" id="KW-0472">Membrane</keyword>
<dbReference type="GeneTree" id="ENSGT00950000182857"/>
<evidence type="ECO:0000256" key="4">
    <source>
        <dbReference type="ARBA" id="ARBA00022989"/>
    </source>
</evidence>
<evidence type="ECO:0000313" key="8">
    <source>
        <dbReference type="Proteomes" id="UP000261500"/>
    </source>
</evidence>
<reference evidence="7" key="2">
    <citation type="submission" date="2025-09" db="UniProtKB">
        <authorList>
            <consortium name="Ensembl"/>
        </authorList>
    </citation>
    <scope>IDENTIFICATION</scope>
</reference>
<dbReference type="Proteomes" id="UP000261500">
    <property type="component" value="Unplaced"/>
</dbReference>
<dbReference type="InterPro" id="IPR007593">
    <property type="entry name" value="CD225/Dispanin_fam"/>
</dbReference>
<keyword evidence="8" id="KW-1185">Reference proteome</keyword>
<evidence type="ECO:0000313" key="7">
    <source>
        <dbReference type="Ensembl" id="ENSPLAP00000010657.1"/>
    </source>
</evidence>
<dbReference type="InterPro" id="IPR051517">
    <property type="entry name" value="IFITM_antiviral_protein"/>
</dbReference>
<accession>A0A3B3UDI9</accession>
<proteinExistence type="inferred from homology"/>
<feature type="transmembrane region" description="Helical" evidence="6">
    <location>
        <begin position="142"/>
        <end position="167"/>
    </location>
</feature>
<evidence type="ECO:0000256" key="3">
    <source>
        <dbReference type="ARBA" id="ARBA00022692"/>
    </source>
</evidence>
<comment type="similarity">
    <text evidence="2">Belongs to the CD225/Dispanin family.</text>
</comment>
<protein>
    <submittedName>
        <fullName evidence="7">Uncharacterized protein</fullName>
    </submittedName>
</protein>
<keyword evidence="3 6" id="KW-0812">Transmembrane</keyword>
<dbReference type="STRING" id="48699.ENSPLAP00000010657"/>
<keyword evidence="4 6" id="KW-1133">Transmembrane helix</keyword>
<sequence>CEQGISQRAPSCARLPRSGCQRLRGPVVVWRPGPVHRFTDSPLPMSSTDAYTSYPAETFTLQDRRHEVSPGQSGGPTVVQHTVVNVPTEPTRDYLVWSLWNLIYGNIFCLGLAALIYSVKARDRKLVGDLDGAKRHASTARVLNIVATVLTSLAVFLSIVVPIAMIANSRRYYRYH</sequence>